<accession>A0A166NGF8</accession>
<keyword evidence="2" id="KW-1185">Reference proteome</keyword>
<evidence type="ECO:0000313" key="2">
    <source>
        <dbReference type="Proteomes" id="UP000076532"/>
    </source>
</evidence>
<sequence length="202" mass="22866">MYQHTCCEVLCVPLIWKWGRGPQPSKQLQTTCRPHLLWPECRMSDENCADPPTYSGAPSKGHKALDSLDRDYIYTGFNMEINLEPMHWLATPRGTVRLFGKKPHAKSVEAKASLSSTTGVWYAMVELIRASSVKAAGHSGDPHERLRWAHWSRDSALYRRRADAREMGYTRSHSSCRNASAVMARICHSRRPLAPPHTTRPA</sequence>
<dbReference type="Proteomes" id="UP000076532">
    <property type="component" value="Unassembled WGS sequence"/>
</dbReference>
<name>A0A166NGF8_9AGAM</name>
<proteinExistence type="predicted"/>
<dbReference type="AlphaFoldDB" id="A0A166NGF8"/>
<gene>
    <name evidence="1" type="ORF">FIBSPDRAFT_400229</name>
</gene>
<evidence type="ECO:0000313" key="1">
    <source>
        <dbReference type="EMBL" id="KZP24980.1"/>
    </source>
</evidence>
<organism evidence="1 2">
    <name type="scientific">Athelia psychrophila</name>
    <dbReference type="NCBI Taxonomy" id="1759441"/>
    <lineage>
        <taxon>Eukaryota</taxon>
        <taxon>Fungi</taxon>
        <taxon>Dikarya</taxon>
        <taxon>Basidiomycota</taxon>
        <taxon>Agaricomycotina</taxon>
        <taxon>Agaricomycetes</taxon>
        <taxon>Agaricomycetidae</taxon>
        <taxon>Atheliales</taxon>
        <taxon>Atheliaceae</taxon>
        <taxon>Athelia</taxon>
    </lineage>
</organism>
<protein>
    <submittedName>
        <fullName evidence="1">Uncharacterized protein</fullName>
    </submittedName>
</protein>
<reference evidence="1 2" key="1">
    <citation type="journal article" date="2016" name="Mol. Biol. Evol.">
        <title>Comparative Genomics of Early-Diverging Mushroom-Forming Fungi Provides Insights into the Origins of Lignocellulose Decay Capabilities.</title>
        <authorList>
            <person name="Nagy L.G."/>
            <person name="Riley R."/>
            <person name="Tritt A."/>
            <person name="Adam C."/>
            <person name="Daum C."/>
            <person name="Floudas D."/>
            <person name="Sun H."/>
            <person name="Yadav J.S."/>
            <person name="Pangilinan J."/>
            <person name="Larsson K.H."/>
            <person name="Matsuura K."/>
            <person name="Barry K."/>
            <person name="Labutti K."/>
            <person name="Kuo R."/>
            <person name="Ohm R.A."/>
            <person name="Bhattacharya S.S."/>
            <person name="Shirouzu T."/>
            <person name="Yoshinaga Y."/>
            <person name="Martin F.M."/>
            <person name="Grigoriev I.V."/>
            <person name="Hibbett D.S."/>
        </authorList>
    </citation>
    <scope>NUCLEOTIDE SEQUENCE [LARGE SCALE GENOMIC DNA]</scope>
    <source>
        <strain evidence="1 2">CBS 109695</strain>
    </source>
</reference>
<dbReference type="EMBL" id="KV417523">
    <property type="protein sequence ID" value="KZP24980.1"/>
    <property type="molecule type" value="Genomic_DNA"/>
</dbReference>